<dbReference type="InParanoid" id="A5DUQ0"/>
<dbReference type="GO" id="GO:0006606">
    <property type="term" value="P:protein import into nucleus"/>
    <property type="evidence" value="ECO:0007669"/>
    <property type="project" value="EnsemblFungi"/>
</dbReference>
<dbReference type="InterPro" id="IPR011989">
    <property type="entry name" value="ARM-like"/>
</dbReference>
<dbReference type="PANTHER" id="PTHR10997">
    <property type="entry name" value="IMPORTIN-7, 8, 11"/>
    <property type="match status" value="1"/>
</dbReference>
<evidence type="ECO:0000256" key="4">
    <source>
        <dbReference type="ARBA" id="ARBA00022490"/>
    </source>
</evidence>
<dbReference type="Pfam" id="PF08506">
    <property type="entry name" value="Cse1"/>
    <property type="match status" value="1"/>
</dbReference>
<evidence type="ECO:0000256" key="3">
    <source>
        <dbReference type="ARBA" id="ARBA00022448"/>
    </source>
</evidence>
<keyword evidence="4" id="KW-0963">Cytoplasm</keyword>
<dbReference type="OrthoDB" id="760868at2759"/>
<evidence type="ECO:0000256" key="1">
    <source>
        <dbReference type="ARBA" id="ARBA00004123"/>
    </source>
</evidence>
<evidence type="ECO:0000256" key="5">
    <source>
        <dbReference type="ARBA" id="ARBA00022927"/>
    </source>
</evidence>
<dbReference type="AlphaFoldDB" id="A5DUQ0"/>
<evidence type="ECO:0000256" key="6">
    <source>
        <dbReference type="ARBA" id="ARBA00023242"/>
    </source>
</evidence>
<evidence type="ECO:0000313" key="8">
    <source>
        <dbReference type="EMBL" id="EDK42908.1"/>
    </source>
</evidence>
<dbReference type="GeneID" id="5234981"/>
<keyword evidence="9" id="KW-1185">Reference proteome</keyword>
<accession>A5DUQ0</accession>
<sequence length="1003" mass="114380">MDKDSLLNALKGTLDSNTQVRKTSEQSLHVYEQQPGFTSYLLDLITELGTDQGVKISAAIFFKNRINNYWIISEHSKQPTSFFIQENEKSVIKEKVIDTLVKTYQVHQIKFSLATALNSILSFDKWDDIIPLISKMLASQDKDQIYVGLICLYELVKSYRWSGVESKNFVNPMMEDITQQLFPAVEALANTIVESESSNIISDEMLYLIIKSFKNATYSSLPSYFQDANKLGLWCQIQIMIINKPLPKEVLEEDMIEQRVLHPRVKTVKWCFANMNRLINRHGGGVLSAKGDPAFISAFLSNFVPQILSSYWKIIEDWASRKVWLSPISLFYMISFLEQVIETPCWPLVQEKLDAIVKHLVLPSLQATEETIELYEDDSLEYIRRFFDVNREQKTGDVASINFVNRLANKKFGESIGLLFGVINETFSERTQNRGNLETALKTEGALRILSTISYKLDDASSPCVGQVDKVLEMFVAPELLHEHSIKTPWLTARACDTVAMFHTHQYLDVNVLSNLFQSIIRCFQDESQFPIQLTAADALATLVNQDAVAEQVAPQAPQLMENLLEKSKKYESDILTNVMDTFVEKFASNLEPYAVELGAKLVEQFLRLGNEILEQQSSGRVDEDKEYQAGGLLNTLVTLIISMTNAKEVATRLEHVLKELVVFIFENAMIIFLTDAVEILESLLESSDEVSQTMWSIFQVVIESFDTYAYEYFDQLQPLFAAIINKGFTSPQMTVDVPYFQSFLTICFNTLKQEETDPIFAHYAFEDVELTILAMGSRMAPFLPTLLTEIFDIYNNLDAQDAFDGHMLHRLSLLKVLFASIYVDPINTVQFINSRGFLIEFYRLWIAHSDDFQSVYGCKLQMLCAMAIAKSDAIKQIPEDLIGETVDLLLGNVAALPNAIQTKNAILLSETSQKDQIKNELEGKLEYEEIADLEDEYEMDEAEMEALKQTPIDKVNAFEEFVNFFLSVQQNDTERYQVLFSDLDDNRKELVESLVKVTQHTK</sequence>
<dbReference type="EMBL" id="CH981524">
    <property type="protein sequence ID" value="EDK42908.1"/>
    <property type="molecule type" value="Genomic_DNA"/>
</dbReference>
<evidence type="ECO:0000313" key="9">
    <source>
        <dbReference type="Proteomes" id="UP000001996"/>
    </source>
</evidence>
<keyword evidence="5" id="KW-0653">Protein transport</keyword>
<dbReference type="GO" id="GO:0005829">
    <property type="term" value="C:cytosol"/>
    <property type="evidence" value="ECO:0007669"/>
    <property type="project" value="TreeGrafter"/>
</dbReference>
<name>A5DUQ0_LODEL</name>
<comment type="subcellular location">
    <subcellularLocation>
        <location evidence="2">Cytoplasm</location>
    </subcellularLocation>
    <subcellularLocation>
        <location evidence="1">Nucleus</location>
    </subcellularLocation>
</comment>
<keyword evidence="6" id="KW-0539">Nucleus</keyword>
<dbReference type="PANTHER" id="PTHR10997:SF28">
    <property type="entry name" value="IMPORTIN BETA SMX1"/>
    <property type="match status" value="1"/>
</dbReference>
<dbReference type="SUPFAM" id="SSF48371">
    <property type="entry name" value="ARM repeat"/>
    <property type="match status" value="1"/>
</dbReference>
<dbReference type="Proteomes" id="UP000001996">
    <property type="component" value="Unassembled WGS sequence"/>
</dbReference>
<dbReference type="FunCoup" id="A5DUQ0">
    <property type="interactions" value="256"/>
</dbReference>
<protein>
    <recommendedName>
        <fullName evidence="7">Importin N-terminal domain-containing protein</fullName>
    </recommendedName>
</protein>
<gene>
    <name evidence="8" type="ORF">LELG_01086</name>
</gene>
<evidence type="ECO:0000259" key="7">
    <source>
        <dbReference type="PROSITE" id="PS50166"/>
    </source>
</evidence>
<organism evidence="8 9">
    <name type="scientific">Lodderomyces elongisporus (strain ATCC 11503 / CBS 2605 / JCM 1781 / NBRC 1676 / NRRL YB-4239)</name>
    <name type="common">Yeast</name>
    <name type="synonym">Saccharomyces elongisporus</name>
    <dbReference type="NCBI Taxonomy" id="379508"/>
    <lineage>
        <taxon>Eukaryota</taxon>
        <taxon>Fungi</taxon>
        <taxon>Dikarya</taxon>
        <taxon>Ascomycota</taxon>
        <taxon>Saccharomycotina</taxon>
        <taxon>Pichiomycetes</taxon>
        <taxon>Debaryomycetaceae</taxon>
        <taxon>Candida/Lodderomyces clade</taxon>
        <taxon>Lodderomyces</taxon>
    </lineage>
</organism>
<keyword evidence="3" id="KW-0813">Transport</keyword>
<dbReference type="eggNOG" id="KOG1991">
    <property type="taxonomic scope" value="Eukaryota"/>
</dbReference>
<dbReference type="OMA" id="MVMSMNK"/>
<proteinExistence type="predicted"/>
<evidence type="ECO:0000256" key="2">
    <source>
        <dbReference type="ARBA" id="ARBA00004496"/>
    </source>
</evidence>
<dbReference type="GO" id="GO:0061608">
    <property type="term" value="F:nuclear import signal receptor activity"/>
    <property type="evidence" value="ECO:0007669"/>
    <property type="project" value="EnsemblFungi"/>
</dbReference>
<dbReference type="GO" id="GO:0006406">
    <property type="term" value="P:mRNA export from nucleus"/>
    <property type="evidence" value="ECO:0007669"/>
    <property type="project" value="EnsemblFungi"/>
</dbReference>
<dbReference type="InterPro" id="IPR016024">
    <property type="entry name" value="ARM-type_fold"/>
</dbReference>
<dbReference type="SMART" id="SM00913">
    <property type="entry name" value="IBN_N"/>
    <property type="match status" value="1"/>
</dbReference>
<feature type="domain" description="Importin N-terminal" evidence="7">
    <location>
        <begin position="24"/>
        <end position="102"/>
    </location>
</feature>
<dbReference type="InterPro" id="IPR013713">
    <property type="entry name" value="XPO2_central"/>
</dbReference>
<dbReference type="InterPro" id="IPR001494">
    <property type="entry name" value="Importin-beta_N"/>
</dbReference>
<dbReference type="STRING" id="379508.A5DUQ0"/>
<dbReference type="GO" id="GO:0005635">
    <property type="term" value="C:nuclear envelope"/>
    <property type="evidence" value="ECO:0007669"/>
    <property type="project" value="TreeGrafter"/>
</dbReference>
<dbReference type="GO" id="GO:0031267">
    <property type="term" value="F:small GTPase binding"/>
    <property type="evidence" value="ECO:0007669"/>
    <property type="project" value="InterPro"/>
</dbReference>
<dbReference type="Gene3D" id="1.25.10.10">
    <property type="entry name" value="Leucine-rich Repeat Variant"/>
    <property type="match status" value="1"/>
</dbReference>
<dbReference type="KEGG" id="lel:PVL30_001051"/>
<dbReference type="PROSITE" id="PS50166">
    <property type="entry name" value="IMPORTIN_B_NT"/>
    <property type="match status" value="1"/>
</dbReference>
<dbReference type="Pfam" id="PF03810">
    <property type="entry name" value="IBN_N"/>
    <property type="match status" value="1"/>
</dbReference>
<reference evidence="8 9" key="1">
    <citation type="journal article" date="2009" name="Nature">
        <title>Evolution of pathogenicity and sexual reproduction in eight Candida genomes.</title>
        <authorList>
            <person name="Butler G."/>
            <person name="Rasmussen M.D."/>
            <person name="Lin M.F."/>
            <person name="Santos M.A."/>
            <person name="Sakthikumar S."/>
            <person name="Munro C.A."/>
            <person name="Rheinbay E."/>
            <person name="Grabherr M."/>
            <person name="Forche A."/>
            <person name="Reedy J.L."/>
            <person name="Agrafioti I."/>
            <person name="Arnaud M.B."/>
            <person name="Bates S."/>
            <person name="Brown A.J."/>
            <person name="Brunke S."/>
            <person name="Costanzo M.C."/>
            <person name="Fitzpatrick D.A."/>
            <person name="de Groot P.W."/>
            <person name="Harris D."/>
            <person name="Hoyer L.L."/>
            <person name="Hube B."/>
            <person name="Klis F.M."/>
            <person name="Kodira C."/>
            <person name="Lennard N."/>
            <person name="Logue M.E."/>
            <person name="Martin R."/>
            <person name="Neiman A.M."/>
            <person name="Nikolaou E."/>
            <person name="Quail M.A."/>
            <person name="Quinn J."/>
            <person name="Santos M.C."/>
            <person name="Schmitzberger F.F."/>
            <person name="Sherlock G."/>
            <person name="Shah P."/>
            <person name="Silverstein K.A."/>
            <person name="Skrzypek M.S."/>
            <person name="Soll D."/>
            <person name="Staggs R."/>
            <person name="Stansfield I."/>
            <person name="Stumpf M.P."/>
            <person name="Sudbery P.E."/>
            <person name="Srikantha T."/>
            <person name="Zeng Q."/>
            <person name="Berman J."/>
            <person name="Berriman M."/>
            <person name="Heitman J."/>
            <person name="Gow N.A."/>
            <person name="Lorenz M.C."/>
            <person name="Birren B.W."/>
            <person name="Kellis M."/>
            <person name="Cuomo C.A."/>
        </authorList>
    </citation>
    <scope>NUCLEOTIDE SEQUENCE [LARGE SCALE GENOMIC DNA]</scope>
    <source>
        <strain evidence="9">ATCC 11503 / BCRC 21390 / CBS 2605 / JCM 1781 / NBRC 1676 / NRRL YB-4239</strain>
    </source>
</reference>
<dbReference type="HOGENOM" id="CLU_004196_0_0_1"/>